<gene>
    <name evidence="1" type="ORF">TSUD_296660</name>
</gene>
<dbReference type="AlphaFoldDB" id="A0A2Z6LUL6"/>
<evidence type="ECO:0000313" key="1">
    <source>
        <dbReference type="EMBL" id="GAU22546.1"/>
    </source>
</evidence>
<reference evidence="2" key="1">
    <citation type="journal article" date="2017" name="Front. Plant Sci.">
        <title>Climate Clever Clovers: New Paradigm to Reduce the Environmental Footprint of Ruminants by Breeding Low Methanogenic Forages Utilizing Haplotype Variation.</title>
        <authorList>
            <person name="Kaur P."/>
            <person name="Appels R."/>
            <person name="Bayer P.E."/>
            <person name="Keeble-Gagnere G."/>
            <person name="Wang J."/>
            <person name="Hirakawa H."/>
            <person name="Shirasawa K."/>
            <person name="Vercoe P."/>
            <person name="Stefanova K."/>
            <person name="Durmic Z."/>
            <person name="Nichols P."/>
            <person name="Revell C."/>
            <person name="Isobe S.N."/>
            <person name="Edwards D."/>
            <person name="Erskine W."/>
        </authorList>
    </citation>
    <scope>NUCLEOTIDE SEQUENCE [LARGE SCALE GENOMIC DNA]</scope>
    <source>
        <strain evidence="2">cv. Daliak</strain>
    </source>
</reference>
<organism evidence="1 2">
    <name type="scientific">Trifolium subterraneum</name>
    <name type="common">Subterranean clover</name>
    <dbReference type="NCBI Taxonomy" id="3900"/>
    <lineage>
        <taxon>Eukaryota</taxon>
        <taxon>Viridiplantae</taxon>
        <taxon>Streptophyta</taxon>
        <taxon>Embryophyta</taxon>
        <taxon>Tracheophyta</taxon>
        <taxon>Spermatophyta</taxon>
        <taxon>Magnoliopsida</taxon>
        <taxon>eudicotyledons</taxon>
        <taxon>Gunneridae</taxon>
        <taxon>Pentapetalae</taxon>
        <taxon>rosids</taxon>
        <taxon>fabids</taxon>
        <taxon>Fabales</taxon>
        <taxon>Fabaceae</taxon>
        <taxon>Papilionoideae</taxon>
        <taxon>50 kb inversion clade</taxon>
        <taxon>NPAAA clade</taxon>
        <taxon>Hologalegina</taxon>
        <taxon>IRL clade</taxon>
        <taxon>Trifolieae</taxon>
        <taxon>Trifolium</taxon>
    </lineage>
</organism>
<proteinExistence type="predicted"/>
<dbReference type="EMBL" id="DF973248">
    <property type="protein sequence ID" value="GAU22546.1"/>
    <property type="molecule type" value="Genomic_DNA"/>
</dbReference>
<accession>A0A2Z6LUL6</accession>
<name>A0A2Z6LUL6_TRISU</name>
<evidence type="ECO:0000313" key="2">
    <source>
        <dbReference type="Proteomes" id="UP000242715"/>
    </source>
</evidence>
<protein>
    <submittedName>
        <fullName evidence="1">Uncharacterized protein</fullName>
    </submittedName>
</protein>
<sequence>MKSNVDHQGHEPSQDAVPKLVECAQLSGLQNSDQTHLIYHRDPGLKDSKFFHGPMFDDRRPVLGDTFSLHPKNNGGRSLELEVFVDAKENGDSSAEEWDMDIAVEGANQDHAKEEGMGNLY</sequence>
<dbReference type="OrthoDB" id="10523730at2759"/>
<keyword evidence="2" id="KW-1185">Reference proteome</keyword>
<dbReference type="Proteomes" id="UP000242715">
    <property type="component" value="Unassembled WGS sequence"/>
</dbReference>